<protein>
    <submittedName>
        <fullName evidence="1">Uncharacterized protein</fullName>
    </submittedName>
</protein>
<dbReference type="Proteomes" id="UP001595748">
    <property type="component" value="Unassembled WGS sequence"/>
</dbReference>
<dbReference type="RefSeq" id="WP_380080520.1">
    <property type="nucleotide sequence ID" value="NZ_JBHRZF010000203.1"/>
</dbReference>
<gene>
    <name evidence="1" type="ORF">ACFOPQ_17570</name>
</gene>
<name>A0ABV8ABJ0_9DEIO</name>
<organism evidence="1 2">
    <name type="scientific">Deinococcus antarcticus</name>
    <dbReference type="NCBI Taxonomy" id="1298767"/>
    <lineage>
        <taxon>Bacteria</taxon>
        <taxon>Thermotogati</taxon>
        <taxon>Deinococcota</taxon>
        <taxon>Deinococci</taxon>
        <taxon>Deinococcales</taxon>
        <taxon>Deinococcaceae</taxon>
        <taxon>Deinococcus</taxon>
    </lineage>
</organism>
<accession>A0ABV8ABJ0</accession>
<sequence length="110" mass="12177">MPQLLDTTIQAFQNGLTTLAQDKAVQQGVKNIDSWMTRLEKEDFRGAKIIHENLGKLKRHLEADHLDHSAIGDLLKTLGEETIRAASQAEGKQAEKVKELGEALVHAARP</sequence>
<dbReference type="EMBL" id="JBHRZF010000203">
    <property type="protein sequence ID" value="MFC3862576.1"/>
    <property type="molecule type" value="Genomic_DNA"/>
</dbReference>
<comment type="caution">
    <text evidence="1">The sequence shown here is derived from an EMBL/GenBank/DDBJ whole genome shotgun (WGS) entry which is preliminary data.</text>
</comment>
<evidence type="ECO:0000313" key="1">
    <source>
        <dbReference type="EMBL" id="MFC3862576.1"/>
    </source>
</evidence>
<keyword evidence="2" id="KW-1185">Reference proteome</keyword>
<proteinExistence type="predicted"/>
<evidence type="ECO:0000313" key="2">
    <source>
        <dbReference type="Proteomes" id="UP001595748"/>
    </source>
</evidence>
<reference evidence="2" key="1">
    <citation type="journal article" date="2019" name="Int. J. Syst. Evol. Microbiol.">
        <title>The Global Catalogue of Microorganisms (GCM) 10K type strain sequencing project: providing services to taxonomists for standard genome sequencing and annotation.</title>
        <authorList>
            <consortium name="The Broad Institute Genomics Platform"/>
            <consortium name="The Broad Institute Genome Sequencing Center for Infectious Disease"/>
            <person name="Wu L."/>
            <person name="Ma J."/>
        </authorList>
    </citation>
    <scope>NUCLEOTIDE SEQUENCE [LARGE SCALE GENOMIC DNA]</scope>
    <source>
        <strain evidence="2">CCTCC AB 2013263</strain>
    </source>
</reference>